<keyword evidence="3" id="KW-1185">Reference proteome</keyword>
<accession>A0ABY4A7T7</accession>
<dbReference type="EMBL" id="CP063361">
    <property type="protein sequence ID" value="UOD30842.1"/>
    <property type="molecule type" value="Genomic_DNA"/>
</dbReference>
<sequence length="292" mass="31252">MTGTRCYIKSMRNRCEIMYSSQHSAGCRQIHQLPKASMQQYINKRTLCALAALAAAWAPAQANTSTSSASIEQFQYRLVDLDLNDGIDASITFGTDVRSLYTAAGGQTQQLDASGSTSLVSQFGSAGGTLSDTALLAHAGMTHTVPYDDTQLTFSSRGSRVTEFILSPNTELILTAVGKVEQQLDGRFYLSGSQVHMRGSLSGDEGTWRPKQFSKNYELGYGSGSATVNLYGSLISDGKARKGEFTLQANAYLWGPVTPVPEPSTYAMLLAGTFVLGAVARRRRKAAAASAA</sequence>
<name>A0ABY4A7T7_9BURK</name>
<protein>
    <submittedName>
        <fullName evidence="2">PEP-CTERM sorting domain-containing protein</fullName>
    </submittedName>
</protein>
<dbReference type="Pfam" id="PF07589">
    <property type="entry name" value="PEP-CTERM"/>
    <property type="match status" value="1"/>
</dbReference>
<organism evidence="2 3">
    <name type="scientific">Massilia violaceinigra</name>
    <dbReference type="NCBI Taxonomy" id="2045208"/>
    <lineage>
        <taxon>Bacteria</taxon>
        <taxon>Pseudomonadati</taxon>
        <taxon>Pseudomonadota</taxon>
        <taxon>Betaproteobacteria</taxon>
        <taxon>Burkholderiales</taxon>
        <taxon>Oxalobacteraceae</taxon>
        <taxon>Telluria group</taxon>
        <taxon>Massilia</taxon>
    </lineage>
</organism>
<gene>
    <name evidence="2" type="ORF">INH39_03645</name>
</gene>
<reference evidence="2 3" key="1">
    <citation type="submission" date="2020-10" db="EMBL/GenBank/DDBJ databases">
        <title>Genome analysis of Massilia species.</title>
        <authorList>
            <person name="Jung D.-H."/>
        </authorList>
    </citation>
    <scope>NUCLEOTIDE SEQUENCE [LARGE SCALE GENOMIC DNA]</scope>
    <source>
        <strain evidence="3">sipir</strain>
    </source>
</reference>
<evidence type="ECO:0000313" key="3">
    <source>
        <dbReference type="Proteomes" id="UP000831532"/>
    </source>
</evidence>
<feature type="domain" description="Ice-binding protein C-terminal" evidence="1">
    <location>
        <begin position="259"/>
        <end position="284"/>
    </location>
</feature>
<evidence type="ECO:0000313" key="2">
    <source>
        <dbReference type="EMBL" id="UOD30842.1"/>
    </source>
</evidence>
<evidence type="ECO:0000259" key="1">
    <source>
        <dbReference type="Pfam" id="PF07589"/>
    </source>
</evidence>
<dbReference type="NCBIfam" id="TIGR02595">
    <property type="entry name" value="PEP_CTERM"/>
    <property type="match status" value="1"/>
</dbReference>
<dbReference type="Proteomes" id="UP000831532">
    <property type="component" value="Chromosome"/>
</dbReference>
<dbReference type="InterPro" id="IPR013424">
    <property type="entry name" value="Ice-binding_C"/>
</dbReference>
<proteinExistence type="predicted"/>